<evidence type="ECO:0000313" key="2">
    <source>
        <dbReference type="EMBL" id="BBG96077.1"/>
    </source>
</evidence>
<dbReference type="AlphaFoldDB" id="A0A4Y1QW95"/>
<sequence>MSLKVFSAYRVLFASAVMIPLALEQKTKNDMDCASSNFSLCVIWDDTGSKFILGEYGIYTNNIYCGDSESDSCLHLHTGHMLSTGEAGAKKPSRDCETCRNIGGDWRGDALRFLQRHHYKRLASYWPLAMPQSSTSSSNPHHSNGYALGTVLALLSCLSSSAWLIIQGILVLELCVHDDMLSRRISNHMWLYLVIWVRASNEEDDSSRTNGNPPTFRAQTIEIVSTTPMPIHSTTSRG</sequence>
<keyword evidence="1" id="KW-0732">Signal</keyword>
<evidence type="ECO:0000256" key="1">
    <source>
        <dbReference type="SAM" id="SignalP"/>
    </source>
</evidence>
<protein>
    <submittedName>
        <fullName evidence="2">Nodulin MtN21 /EamA-like transporter family protein</fullName>
    </submittedName>
</protein>
<feature type="signal peptide" evidence="1">
    <location>
        <begin position="1"/>
        <end position="24"/>
    </location>
</feature>
<proteinExistence type="predicted"/>
<feature type="chain" id="PRO_5021184507" evidence="1">
    <location>
        <begin position="25"/>
        <end position="238"/>
    </location>
</feature>
<gene>
    <name evidence="2" type="ORF">Prudu_004780</name>
</gene>
<name>A0A4Y1QW95_PRUDU</name>
<dbReference type="EMBL" id="AP019297">
    <property type="protein sequence ID" value="BBG96077.1"/>
    <property type="molecule type" value="Genomic_DNA"/>
</dbReference>
<reference evidence="2" key="1">
    <citation type="journal article" date="2019" name="Science">
        <title>Mutation of a bHLH transcription factor allowed almond domestication.</title>
        <authorList>
            <person name="Sanchez-Perez R."/>
            <person name="Pavan S."/>
            <person name="Mazzeo R."/>
            <person name="Moldovan C."/>
            <person name="Aiese Cigliano R."/>
            <person name="Del Cueto J."/>
            <person name="Ricciardi F."/>
            <person name="Lotti C."/>
            <person name="Ricciardi L."/>
            <person name="Dicenta F."/>
            <person name="Lopez-Marques R.L."/>
            <person name="Lindberg Moller B."/>
        </authorList>
    </citation>
    <scope>NUCLEOTIDE SEQUENCE</scope>
</reference>
<accession>A0A4Y1QW95</accession>
<organism evidence="2">
    <name type="scientific">Prunus dulcis</name>
    <name type="common">Almond</name>
    <name type="synonym">Amygdalus dulcis</name>
    <dbReference type="NCBI Taxonomy" id="3755"/>
    <lineage>
        <taxon>Eukaryota</taxon>
        <taxon>Viridiplantae</taxon>
        <taxon>Streptophyta</taxon>
        <taxon>Embryophyta</taxon>
        <taxon>Tracheophyta</taxon>
        <taxon>Spermatophyta</taxon>
        <taxon>Magnoliopsida</taxon>
        <taxon>eudicotyledons</taxon>
        <taxon>Gunneridae</taxon>
        <taxon>Pentapetalae</taxon>
        <taxon>rosids</taxon>
        <taxon>fabids</taxon>
        <taxon>Rosales</taxon>
        <taxon>Rosaceae</taxon>
        <taxon>Amygdaloideae</taxon>
        <taxon>Amygdaleae</taxon>
        <taxon>Prunus</taxon>
    </lineage>
</organism>